<organism evidence="13 14">
    <name type="scientific">Pseudozyma antarctica (strain T-34)</name>
    <name type="common">Yeast</name>
    <name type="synonym">Candida antarctica</name>
    <dbReference type="NCBI Taxonomy" id="1151754"/>
    <lineage>
        <taxon>Eukaryota</taxon>
        <taxon>Fungi</taxon>
        <taxon>Dikarya</taxon>
        <taxon>Basidiomycota</taxon>
        <taxon>Ustilaginomycotina</taxon>
        <taxon>Ustilaginomycetes</taxon>
        <taxon>Ustilaginales</taxon>
        <taxon>Ustilaginaceae</taxon>
        <taxon>Moesziomyces</taxon>
    </lineage>
</organism>
<comment type="catalytic activity">
    <reaction evidence="9">
        <text>L-seryl-[protein] + ATP = O-phospho-L-seryl-[protein] + ADP + H(+)</text>
        <dbReference type="Rhea" id="RHEA:17989"/>
        <dbReference type="Rhea" id="RHEA-COMP:9863"/>
        <dbReference type="Rhea" id="RHEA-COMP:11604"/>
        <dbReference type="ChEBI" id="CHEBI:15378"/>
        <dbReference type="ChEBI" id="CHEBI:29999"/>
        <dbReference type="ChEBI" id="CHEBI:30616"/>
        <dbReference type="ChEBI" id="CHEBI:83421"/>
        <dbReference type="ChEBI" id="CHEBI:456216"/>
        <dbReference type="EC" id="2.7.11.1"/>
    </reaction>
</comment>
<sequence length="1259" mass="133967">MSLWSLSAEAGPSRPTQAPLSPTKMPVANKHESHVPTFLLRSATEHDLYHAERKSLHTFAYGGLAQSAPSAEASNGISPPPFYRATFSNPSSSSVSSGGYPISPSHRTSFSSVSVSEFGGSAMSDRLSWGRSFKRQSKRASHDAKFASSSRLRSHTEGSQFSLPNSGDIFLYSSHNIQASASDKTIQPRYSHQRRKSDGPQRSRFDTGEMSLPSRSHRLPRSQSSNALSHAFWDARGSKHQPKPTTHGLSLVKDEDEDGPATVPRVASIPSSPLRESETFDAADRLAMMASSSPSKALRRRSGEVVSGAARSAAQATKRSLRVIRRAGSFDVASKTSTTNTRSRSNSSSSLLTSLGLVSMRHQRSQTLHELDTPFKRERNTAANEPPASLSLPASAPHSPRLHGLGLSADSNRAPAWRFSQITEADENISFSKDLPHLAQETGSTPSSESDQGLQLHHSNSSGGSVPDARSITPPKRDGHLEAQARSPTRSERERRQGLAKRSYAALIDLLNPALHKETRPIGRGRQHSLNAASVEHTVAHGDDGGRSTSAGGNSSNGAGRARGGSASRSNGAQEGFNAYRGGNTGGGGGGGGSGPGGAGGGGPPDRRGPGRGGGSNGASKNSAPVNSVYRRLELVGRGAYGAVYRGVHVETGAAVALKVVNLDTPDDDVSDIQREVTLLSQLREATQRNVVRYWGCWLKGPELWIVMDFADGGSVRTLMKAGPIAERYCAIIVRETLVALNYLHKCGIIHRDIKAANILLTSTGKILLCDFGVAASLASSSHSKRSTFVGTPYWMAPEVITEGKTYDQKADVWSLGITIYEMATGNPPLADVEQMRVIMLIPKSKPPRLPEGGEFSPAMRDFVAACLNEEPKERATSEELNKLKWIKTHAKTPVGVLKELIQAYNAWTKAGGMRMSLIGAETADWGEAGNRDSFAFDGRETGEGWEFNTLRGAREWDDDEADEVPAQIPIRDHPLLRLFEVDAPDGAAGGQRGVQAEHHTWRPVNATAAVAPGGTVRAAPAAPAAPVVPVVPVEAPTAAGGSTIKAGVAGAEKASFTGTGNTPFRFGVGGGLPSGVEAGEVREVPLRKRSQSLTKPSTNSADGNVIPDSRSLLDLEAGACKLQGGDEHVAHHRQSHGGSDPISGAASPARLQSLYERGANAQAYSRIARLRAGYVASLESEPQVQVQVEATTPTVPREVKVAWERRLEGPPLRPLDFASLRTKDEVAACLGRTVDELGKWLDVMSLGLGRAVHAEPAT</sequence>
<dbReference type="SUPFAM" id="SSF56112">
    <property type="entry name" value="Protein kinase-like (PK-like)"/>
    <property type="match status" value="1"/>
</dbReference>
<dbReference type="PROSITE" id="PS00107">
    <property type="entry name" value="PROTEIN_KINASE_ATP"/>
    <property type="match status" value="1"/>
</dbReference>
<feature type="compositionally biased region" description="Low complexity" evidence="11">
    <location>
        <begin position="382"/>
        <end position="399"/>
    </location>
</feature>
<evidence type="ECO:0000256" key="1">
    <source>
        <dbReference type="ARBA" id="ARBA00008874"/>
    </source>
</evidence>
<evidence type="ECO:0000256" key="7">
    <source>
        <dbReference type="ARBA" id="ARBA00022840"/>
    </source>
</evidence>
<dbReference type="FunFam" id="1.10.510.10:FF:000499">
    <property type="entry name" value="Serine/threonine-protein kinase KIC1"/>
    <property type="match status" value="1"/>
</dbReference>
<dbReference type="GO" id="GO:0004674">
    <property type="term" value="F:protein serine/threonine kinase activity"/>
    <property type="evidence" value="ECO:0007669"/>
    <property type="project" value="UniProtKB-KW"/>
</dbReference>
<dbReference type="InterPro" id="IPR035062">
    <property type="entry name" value="STK_Kic1p-like"/>
</dbReference>
<dbReference type="OrthoDB" id="248923at2759"/>
<feature type="region of interest" description="Disordered" evidence="11">
    <location>
        <begin position="362"/>
        <end position="409"/>
    </location>
</feature>
<evidence type="ECO:0000313" key="14">
    <source>
        <dbReference type="Proteomes" id="UP000011976"/>
    </source>
</evidence>
<feature type="compositionally biased region" description="Gly residues" evidence="11">
    <location>
        <begin position="583"/>
        <end position="604"/>
    </location>
</feature>
<gene>
    <name evidence="13" type="ORF">PANT_7c00075</name>
</gene>
<dbReference type="PANTHER" id="PTHR48012:SF21">
    <property type="entry name" value="PH DOMAIN-CONTAINING PROTEIN"/>
    <property type="match status" value="1"/>
</dbReference>
<evidence type="ECO:0000256" key="11">
    <source>
        <dbReference type="SAM" id="MobiDB-lite"/>
    </source>
</evidence>
<feature type="region of interest" description="Disordered" evidence="11">
    <location>
        <begin position="438"/>
        <end position="500"/>
    </location>
</feature>
<dbReference type="InterPro" id="IPR017441">
    <property type="entry name" value="Protein_kinase_ATP_BS"/>
</dbReference>
<feature type="compositionally biased region" description="Polar residues" evidence="11">
    <location>
        <begin position="181"/>
        <end position="190"/>
    </location>
</feature>
<feature type="binding site" evidence="10">
    <location>
        <position position="659"/>
    </location>
    <ligand>
        <name>ATP</name>
        <dbReference type="ChEBI" id="CHEBI:30616"/>
    </ligand>
</feature>
<evidence type="ECO:0000256" key="9">
    <source>
        <dbReference type="ARBA" id="ARBA00048679"/>
    </source>
</evidence>
<keyword evidence="4" id="KW-0808">Transferase</keyword>
<dbReference type="Proteomes" id="UP000011976">
    <property type="component" value="Unassembled WGS sequence"/>
</dbReference>
<feature type="compositionally biased region" description="Low complexity" evidence="11">
    <location>
        <begin position="547"/>
        <end position="582"/>
    </location>
</feature>
<dbReference type="EMBL" id="DF196773">
    <property type="protein sequence ID" value="GAC72385.1"/>
    <property type="molecule type" value="Genomic_DNA"/>
</dbReference>
<dbReference type="PROSITE" id="PS00108">
    <property type="entry name" value="PROTEIN_KINASE_ST"/>
    <property type="match status" value="1"/>
</dbReference>
<dbReference type="PROSITE" id="PS50011">
    <property type="entry name" value="PROTEIN_KINASE_DOM"/>
    <property type="match status" value="1"/>
</dbReference>
<dbReference type="Pfam" id="PF00069">
    <property type="entry name" value="Pkinase"/>
    <property type="match status" value="1"/>
</dbReference>
<reference evidence="14" key="1">
    <citation type="journal article" date="2013" name="Genome Announc.">
        <title>Genome sequence of the basidiomycetous yeast Pseudozyma antarctica T-34, a producer of the glycolipid biosurfactants mannosylerythritol lipids.</title>
        <authorList>
            <person name="Morita T."/>
            <person name="Koike H."/>
            <person name="Koyama Y."/>
            <person name="Hagiwara H."/>
            <person name="Ito E."/>
            <person name="Fukuoka T."/>
            <person name="Imura T."/>
            <person name="Machida M."/>
            <person name="Kitamoto D."/>
        </authorList>
    </citation>
    <scope>NUCLEOTIDE SEQUENCE [LARGE SCALE GENOMIC DNA]</scope>
    <source>
        <strain evidence="14">T-34</strain>
    </source>
</reference>
<feature type="region of interest" description="Disordered" evidence="11">
    <location>
        <begin position="181"/>
        <end position="275"/>
    </location>
</feature>
<dbReference type="InterPro" id="IPR000719">
    <property type="entry name" value="Prot_kinase_dom"/>
</dbReference>
<keyword evidence="3 13" id="KW-0723">Serine/threonine-protein kinase</keyword>
<feature type="region of interest" description="Disordered" evidence="11">
    <location>
        <begin position="539"/>
        <end position="625"/>
    </location>
</feature>
<feature type="region of interest" description="Disordered" evidence="11">
    <location>
        <begin position="140"/>
        <end position="160"/>
    </location>
</feature>
<dbReference type="CDD" id="cd06917">
    <property type="entry name" value="STKc_NAK1_like"/>
    <property type="match status" value="1"/>
</dbReference>
<feature type="region of interest" description="Disordered" evidence="11">
    <location>
        <begin position="1128"/>
        <end position="1147"/>
    </location>
</feature>
<protein>
    <recommendedName>
        <fullName evidence="2">non-specific serine/threonine protein kinase</fullName>
        <ecNumber evidence="2">2.7.11.1</ecNumber>
    </recommendedName>
</protein>
<dbReference type="GO" id="GO:0005524">
    <property type="term" value="F:ATP binding"/>
    <property type="evidence" value="ECO:0007669"/>
    <property type="project" value="UniProtKB-UniRule"/>
</dbReference>
<evidence type="ECO:0000256" key="4">
    <source>
        <dbReference type="ARBA" id="ARBA00022679"/>
    </source>
</evidence>
<comment type="similarity">
    <text evidence="1">Belongs to the protein kinase superfamily. STE Ser/Thr protein kinase family. STE20 subfamily.</text>
</comment>
<dbReference type="AlphaFoldDB" id="M9LYV5"/>
<evidence type="ECO:0000256" key="3">
    <source>
        <dbReference type="ARBA" id="ARBA00022527"/>
    </source>
</evidence>
<dbReference type="InterPro" id="IPR011009">
    <property type="entry name" value="Kinase-like_dom_sf"/>
</dbReference>
<dbReference type="Gene3D" id="1.10.510.10">
    <property type="entry name" value="Transferase(Phosphotransferase) domain 1"/>
    <property type="match status" value="1"/>
</dbReference>
<dbReference type="PANTHER" id="PTHR48012">
    <property type="entry name" value="STERILE20-LIKE KINASE, ISOFORM B-RELATED"/>
    <property type="match status" value="1"/>
</dbReference>
<proteinExistence type="inferred from homology"/>
<feature type="region of interest" description="Disordered" evidence="11">
    <location>
        <begin position="1"/>
        <end position="28"/>
    </location>
</feature>
<evidence type="ECO:0000313" key="13">
    <source>
        <dbReference type="EMBL" id="GAC72385.1"/>
    </source>
</evidence>
<comment type="catalytic activity">
    <reaction evidence="8">
        <text>L-threonyl-[protein] + ATP = O-phospho-L-threonyl-[protein] + ADP + H(+)</text>
        <dbReference type="Rhea" id="RHEA:46608"/>
        <dbReference type="Rhea" id="RHEA-COMP:11060"/>
        <dbReference type="Rhea" id="RHEA-COMP:11605"/>
        <dbReference type="ChEBI" id="CHEBI:15378"/>
        <dbReference type="ChEBI" id="CHEBI:30013"/>
        <dbReference type="ChEBI" id="CHEBI:30616"/>
        <dbReference type="ChEBI" id="CHEBI:61977"/>
        <dbReference type="ChEBI" id="CHEBI:456216"/>
        <dbReference type="EC" id="2.7.11.1"/>
    </reaction>
</comment>
<keyword evidence="6 13" id="KW-0418">Kinase</keyword>
<evidence type="ECO:0000256" key="2">
    <source>
        <dbReference type="ARBA" id="ARBA00012513"/>
    </source>
</evidence>
<dbReference type="EC" id="2.7.11.1" evidence="2"/>
<evidence type="ECO:0000256" key="6">
    <source>
        <dbReference type="ARBA" id="ARBA00022777"/>
    </source>
</evidence>
<keyword evidence="7 10" id="KW-0067">ATP-binding</keyword>
<evidence type="ECO:0000256" key="10">
    <source>
        <dbReference type="PROSITE-ProRule" id="PRU10141"/>
    </source>
</evidence>
<feature type="compositionally biased region" description="Polar residues" evidence="11">
    <location>
        <begin position="441"/>
        <end position="464"/>
    </location>
</feature>
<dbReference type="InterPro" id="IPR008271">
    <property type="entry name" value="Ser/Thr_kinase_AS"/>
</dbReference>
<feature type="domain" description="Protein kinase" evidence="12">
    <location>
        <begin position="630"/>
        <end position="887"/>
    </location>
</feature>
<name>M9LYV5_PSEA3</name>
<evidence type="ECO:0000256" key="5">
    <source>
        <dbReference type="ARBA" id="ARBA00022741"/>
    </source>
</evidence>
<evidence type="ECO:0000259" key="12">
    <source>
        <dbReference type="PROSITE" id="PS50011"/>
    </source>
</evidence>
<feature type="compositionally biased region" description="Polar residues" evidence="11">
    <location>
        <begin position="147"/>
        <end position="160"/>
    </location>
</feature>
<dbReference type="GO" id="GO:0005737">
    <property type="term" value="C:cytoplasm"/>
    <property type="evidence" value="ECO:0007669"/>
    <property type="project" value="TreeGrafter"/>
</dbReference>
<dbReference type="SMART" id="SM00220">
    <property type="entry name" value="S_TKc"/>
    <property type="match status" value="1"/>
</dbReference>
<feature type="compositionally biased region" description="Basic and acidic residues" evidence="11">
    <location>
        <begin position="475"/>
        <end position="497"/>
    </location>
</feature>
<dbReference type="STRING" id="1151754.M9LYV5"/>
<accession>M9LYV5</accession>
<feature type="compositionally biased region" description="Basic and acidic residues" evidence="11">
    <location>
        <begin position="367"/>
        <end position="380"/>
    </location>
</feature>
<keyword evidence="5 10" id="KW-0547">Nucleotide-binding</keyword>
<feature type="compositionally biased region" description="Basic and acidic residues" evidence="11">
    <location>
        <begin position="196"/>
        <end position="207"/>
    </location>
</feature>
<evidence type="ECO:0000256" key="8">
    <source>
        <dbReference type="ARBA" id="ARBA00047899"/>
    </source>
</evidence>
<dbReference type="InterPro" id="IPR050629">
    <property type="entry name" value="STE20/SPS1-PAK"/>
</dbReference>